<name>A0ABW6KA57_9BACI</name>
<dbReference type="EMBL" id="JBIACK010000004">
    <property type="protein sequence ID" value="MFE8701044.1"/>
    <property type="molecule type" value="Genomic_DNA"/>
</dbReference>
<keyword evidence="2" id="KW-1185">Reference proteome</keyword>
<comment type="caution">
    <text evidence="1">The sequence shown here is derived from an EMBL/GenBank/DDBJ whole genome shotgun (WGS) entry which is preliminary data.</text>
</comment>
<accession>A0ABW6KA57</accession>
<reference evidence="1 2" key="1">
    <citation type="submission" date="2024-08" db="EMBL/GenBank/DDBJ databases">
        <title>Two novel Cytobacillus novel species.</title>
        <authorList>
            <person name="Liu G."/>
        </authorList>
    </citation>
    <scope>NUCLEOTIDE SEQUENCE [LARGE SCALE GENOMIC DNA]</scope>
    <source>
        <strain evidence="1 2">FJAT-54145</strain>
    </source>
</reference>
<proteinExistence type="predicted"/>
<evidence type="ECO:0000313" key="2">
    <source>
        <dbReference type="Proteomes" id="UP001601059"/>
    </source>
</evidence>
<sequence length="120" mass="14118">MGLSGWLDPEGQFHPCSYGRHHEFAQDEMERLANLGDYPYESVDQLRERSYIPMGGSSTGWYVFLPINHETYKPMVSKAQYAWFQTHWHELDAEQQEMVSDWLEGFPTLTERKRRNGSSK</sequence>
<protein>
    <submittedName>
        <fullName evidence="1">Uncharacterized protein</fullName>
    </submittedName>
</protein>
<gene>
    <name evidence="1" type="ORF">ACFYKX_10535</name>
</gene>
<dbReference type="Proteomes" id="UP001601059">
    <property type="component" value="Unassembled WGS sequence"/>
</dbReference>
<organism evidence="1 2">
    <name type="scientific">Cytobacillus spartinae</name>
    <dbReference type="NCBI Taxonomy" id="3299023"/>
    <lineage>
        <taxon>Bacteria</taxon>
        <taxon>Bacillati</taxon>
        <taxon>Bacillota</taxon>
        <taxon>Bacilli</taxon>
        <taxon>Bacillales</taxon>
        <taxon>Bacillaceae</taxon>
        <taxon>Cytobacillus</taxon>
    </lineage>
</organism>
<evidence type="ECO:0000313" key="1">
    <source>
        <dbReference type="EMBL" id="MFE8701044.1"/>
    </source>
</evidence>
<dbReference type="RefSeq" id="WP_389360814.1">
    <property type="nucleotide sequence ID" value="NZ_JBIACK010000004.1"/>
</dbReference>